<keyword evidence="4" id="KW-1133">Transmembrane helix</keyword>
<dbReference type="PROSITE" id="PS51005">
    <property type="entry name" value="NAC"/>
    <property type="match status" value="1"/>
</dbReference>
<dbReference type="PANTHER" id="PTHR31744">
    <property type="entry name" value="PROTEIN CUP-SHAPED COTYLEDON 2-RELATED"/>
    <property type="match status" value="1"/>
</dbReference>
<dbReference type="EMBL" id="JBEAFC010000003">
    <property type="protein sequence ID" value="KAL1561522.1"/>
    <property type="molecule type" value="Genomic_DNA"/>
</dbReference>
<keyword evidence="7" id="KW-0472">Membrane</keyword>
<evidence type="ECO:0000256" key="8">
    <source>
        <dbReference type="ARBA" id="ARBA00023159"/>
    </source>
</evidence>
<evidence type="ECO:0000256" key="10">
    <source>
        <dbReference type="ARBA" id="ARBA00023242"/>
    </source>
</evidence>
<reference evidence="12 13" key="1">
    <citation type="submission" date="2024-06" db="EMBL/GenBank/DDBJ databases">
        <title>A chromosome level genome sequence of Diviner's sage (Salvia divinorum).</title>
        <authorList>
            <person name="Ford S.A."/>
            <person name="Ro D.-K."/>
            <person name="Ness R.W."/>
            <person name="Phillips M.A."/>
        </authorList>
    </citation>
    <scope>NUCLEOTIDE SEQUENCE [LARGE SCALE GENOMIC DNA]</scope>
    <source>
        <strain evidence="12">SAF-2024a</strain>
        <tissue evidence="12">Leaf</tissue>
    </source>
</reference>
<dbReference type="AlphaFoldDB" id="A0ABD1HZD2"/>
<evidence type="ECO:0000256" key="6">
    <source>
        <dbReference type="ARBA" id="ARBA00023125"/>
    </source>
</evidence>
<sequence>MAVDADFLVSGKRFPPGFRFHPTDEELVLYYLKRKIRCKRHHPDVVSEVDVYKCDPEDLPVMSKLQTGDRQWFFFSPRDRHPKGARSNRVTGCGYWKVTGQDRAISYSSRIVGIKKTLVFYRGRAPKGERTDWVMHEYTLDEDELKRCLDAKEHYALCKVYKKSGPGPKNGEQYGAPFREEEWDEDLEVQCSTQPEKPTKKAHEIVDCQHQFSLDQLEEVLDRVANEPDSVQPSIADCDYTLDQFLGEEETESTLVHHSSVDVSAPVAYPAYCDLTETTRSQLQAAPELSYATFVNTQDLDVTGEDFLKDYLEMDDLDSDLNIQSLDNCGNNFESLQFEGLDGLSNLYEDVSSFLCETVEPWQVPQPSASNFNNGVMDPSPSSYQTLDGSSSQMWRGEPTYCVVSTPEANQDFNAPSTSGAMYQNQNVGFVNHPTGGNEKGEGEQDDDTDSWLTSAIWSFVESIPTTPASASENFSVNGACERISSLSRVRIEGRNTATPRNSGKSRIGSICFSILGVICKFKLCLVELPKFFGKSKAVLEIYNYIDNFMS</sequence>
<accession>A0ABD1HZD2</accession>
<evidence type="ECO:0000256" key="7">
    <source>
        <dbReference type="ARBA" id="ARBA00023136"/>
    </source>
</evidence>
<dbReference type="Proteomes" id="UP001567538">
    <property type="component" value="Unassembled WGS sequence"/>
</dbReference>
<evidence type="ECO:0000313" key="12">
    <source>
        <dbReference type="EMBL" id="KAL1561522.1"/>
    </source>
</evidence>
<dbReference type="GO" id="GO:0006355">
    <property type="term" value="P:regulation of DNA-templated transcription"/>
    <property type="evidence" value="ECO:0007669"/>
    <property type="project" value="UniProtKB-ARBA"/>
</dbReference>
<evidence type="ECO:0000256" key="1">
    <source>
        <dbReference type="ARBA" id="ARBA00004123"/>
    </source>
</evidence>
<evidence type="ECO:0000259" key="11">
    <source>
        <dbReference type="PROSITE" id="PS51005"/>
    </source>
</evidence>
<evidence type="ECO:0000313" key="13">
    <source>
        <dbReference type="Proteomes" id="UP001567538"/>
    </source>
</evidence>
<dbReference type="GO" id="GO:0005634">
    <property type="term" value="C:nucleus"/>
    <property type="evidence" value="ECO:0007669"/>
    <property type="project" value="UniProtKB-SubCell"/>
</dbReference>
<dbReference type="GO" id="GO:0000976">
    <property type="term" value="F:transcription cis-regulatory region binding"/>
    <property type="evidence" value="ECO:0007669"/>
    <property type="project" value="UniProtKB-ARBA"/>
</dbReference>
<comment type="subcellular location">
    <subcellularLocation>
        <location evidence="2">Membrane</location>
        <topology evidence="2">Single-pass membrane protein</topology>
    </subcellularLocation>
    <subcellularLocation>
        <location evidence="1">Nucleus</location>
    </subcellularLocation>
</comment>
<dbReference type="InterPro" id="IPR003441">
    <property type="entry name" value="NAC-dom"/>
</dbReference>
<keyword evidence="9" id="KW-0804">Transcription</keyword>
<proteinExistence type="predicted"/>
<keyword evidence="5" id="KW-0805">Transcription regulation</keyword>
<keyword evidence="6" id="KW-0238">DNA-binding</keyword>
<keyword evidence="13" id="KW-1185">Reference proteome</keyword>
<keyword evidence="8" id="KW-0010">Activator</keyword>
<evidence type="ECO:0000256" key="4">
    <source>
        <dbReference type="ARBA" id="ARBA00022989"/>
    </source>
</evidence>
<dbReference type="InterPro" id="IPR036093">
    <property type="entry name" value="NAC_dom_sf"/>
</dbReference>
<gene>
    <name evidence="12" type="ORF">AAHA92_04214</name>
</gene>
<dbReference type="Pfam" id="PF02365">
    <property type="entry name" value="NAM"/>
    <property type="match status" value="1"/>
</dbReference>
<evidence type="ECO:0000256" key="9">
    <source>
        <dbReference type="ARBA" id="ARBA00023163"/>
    </source>
</evidence>
<dbReference type="Gene3D" id="2.170.150.80">
    <property type="entry name" value="NAC domain"/>
    <property type="match status" value="1"/>
</dbReference>
<evidence type="ECO:0000256" key="2">
    <source>
        <dbReference type="ARBA" id="ARBA00004167"/>
    </source>
</evidence>
<dbReference type="GO" id="GO:0016020">
    <property type="term" value="C:membrane"/>
    <property type="evidence" value="ECO:0007669"/>
    <property type="project" value="UniProtKB-SubCell"/>
</dbReference>
<feature type="domain" description="NAC" evidence="11">
    <location>
        <begin position="14"/>
        <end position="163"/>
    </location>
</feature>
<dbReference type="PANTHER" id="PTHR31744:SF216">
    <property type="entry name" value="NAC TRANSCRIPTION FACTOR"/>
    <property type="match status" value="1"/>
</dbReference>
<dbReference type="SUPFAM" id="SSF101941">
    <property type="entry name" value="NAC domain"/>
    <property type="match status" value="1"/>
</dbReference>
<keyword evidence="10" id="KW-0539">Nucleus</keyword>
<evidence type="ECO:0000256" key="3">
    <source>
        <dbReference type="ARBA" id="ARBA00022692"/>
    </source>
</evidence>
<comment type="caution">
    <text evidence="12">The sequence shown here is derived from an EMBL/GenBank/DDBJ whole genome shotgun (WGS) entry which is preliminary data.</text>
</comment>
<evidence type="ECO:0000256" key="5">
    <source>
        <dbReference type="ARBA" id="ARBA00023015"/>
    </source>
</evidence>
<name>A0ABD1HZD2_SALDI</name>
<keyword evidence="3" id="KW-0812">Transmembrane</keyword>
<organism evidence="12 13">
    <name type="scientific">Salvia divinorum</name>
    <name type="common">Maria pastora</name>
    <name type="synonym">Diviner's sage</name>
    <dbReference type="NCBI Taxonomy" id="28513"/>
    <lineage>
        <taxon>Eukaryota</taxon>
        <taxon>Viridiplantae</taxon>
        <taxon>Streptophyta</taxon>
        <taxon>Embryophyta</taxon>
        <taxon>Tracheophyta</taxon>
        <taxon>Spermatophyta</taxon>
        <taxon>Magnoliopsida</taxon>
        <taxon>eudicotyledons</taxon>
        <taxon>Gunneridae</taxon>
        <taxon>Pentapetalae</taxon>
        <taxon>asterids</taxon>
        <taxon>lamiids</taxon>
        <taxon>Lamiales</taxon>
        <taxon>Lamiaceae</taxon>
        <taxon>Nepetoideae</taxon>
        <taxon>Mentheae</taxon>
        <taxon>Salviinae</taxon>
        <taxon>Salvia</taxon>
        <taxon>Salvia subgen. Calosphace</taxon>
    </lineage>
</organism>
<protein>
    <submittedName>
        <fullName evidence="12">NAC domain-containing protein 17-like</fullName>
    </submittedName>
</protein>